<dbReference type="AlphaFoldDB" id="A0AAF0DIJ6"/>
<feature type="compositionally biased region" description="Polar residues" evidence="1">
    <location>
        <begin position="375"/>
        <end position="401"/>
    </location>
</feature>
<evidence type="ECO:0000313" key="3">
    <source>
        <dbReference type="Proteomes" id="UP001219355"/>
    </source>
</evidence>
<gene>
    <name evidence="2" type="ORF">PRK78_004332</name>
</gene>
<sequence>MPLSPYRQTNTALRLSKPSDQWKLALQEIKILLLRRRYKQCAAISHELIKNLDGNLHAIHKAYLQYYGAASYETLGRAAHNYSSNKLPLLNLARDGYAACKISLEDALKELEESDSEFGDTGSGDESENARYNLTVGGEESFLSVSENLGTKTPKCVHAVFNLMEPWRTYSRYNKQSIAENTGDFTDANRKGTFDFDLEPPENDDIQAIEANSSELMPPPLRIQKIRNKTPTPSEISIPDRSLLLPLPLFSPSPLSPRKTTTPQTPPRPPKSHLRTAESPTTRFKSRIPIPVDLTPTKTPRYPAQSAQKPRPQPSARMLSILTSLPIQLNTNISNLSLLISQTAELQHLHKATKSRRFASFWSFTPVFPDHYDSSHNNSENKALPNGTSGANRRSVSNGSETKPERIARLRSAGWNTVGIRDPMRGWKGSKYYEDFCEEVLGELYGY</sequence>
<feature type="region of interest" description="Disordered" evidence="1">
    <location>
        <begin position="374"/>
        <end position="408"/>
    </location>
</feature>
<evidence type="ECO:0000256" key="1">
    <source>
        <dbReference type="SAM" id="MobiDB-lite"/>
    </source>
</evidence>
<keyword evidence="3" id="KW-1185">Reference proteome</keyword>
<accession>A0AAF0DIJ6</accession>
<proteinExistence type="predicted"/>
<protein>
    <submittedName>
        <fullName evidence="2">Uncharacterized protein</fullName>
    </submittedName>
</protein>
<dbReference type="EMBL" id="CP120628">
    <property type="protein sequence ID" value="WEW58864.1"/>
    <property type="molecule type" value="Genomic_DNA"/>
</dbReference>
<name>A0AAF0DIJ6_9EURO</name>
<feature type="region of interest" description="Disordered" evidence="1">
    <location>
        <begin position="249"/>
        <end position="314"/>
    </location>
</feature>
<dbReference type="Proteomes" id="UP001219355">
    <property type="component" value="Chromosome 2"/>
</dbReference>
<reference evidence="2" key="1">
    <citation type="submission" date="2023-03" db="EMBL/GenBank/DDBJ databases">
        <title>Emydomyces testavorans Genome Sequence.</title>
        <authorList>
            <person name="Hoyer L."/>
        </authorList>
    </citation>
    <scope>NUCLEOTIDE SEQUENCE</scope>
    <source>
        <strain evidence="2">16-2883</strain>
    </source>
</reference>
<organism evidence="2 3">
    <name type="scientific">Emydomyces testavorans</name>
    <dbReference type="NCBI Taxonomy" id="2070801"/>
    <lineage>
        <taxon>Eukaryota</taxon>
        <taxon>Fungi</taxon>
        <taxon>Dikarya</taxon>
        <taxon>Ascomycota</taxon>
        <taxon>Pezizomycotina</taxon>
        <taxon>Eurotiomycetes</taxon>
        <taxon>Eurotiomycetidae</taxon>
        <taxon>Onygenales</taxon>
        <taxon>Nannizziopsiaceae</taxon>
        <taxon>Emydomyces</taxon>
    </lineage>
</organism>
<evidence type="ECO:0000313" key="2">
    <source>
        <dbReference type="EMBL" id="WEW58864.1"/>
    </source>
</evidence>